<evidence type="ECO:0000313" key="3">
    <source>
        <dbReference type="Proteomes" id="UP000019487"/>
    </source>
</evidence>
<evidence type="ECO:0000256" key="1">
    <source>
        <dbReference type="SAM" id="MobiDB-lite"/>
    </source>
</evidence>
<proteinExistence type="predicted"/>
<comment type="caution">
    <text evidence="2">The sequence shown here is derived from an EMBL/GenBank/DDBJ whole genome shotgun (WGS) entry which is preliminary data.</text>
</comment>
<reference evidence="2 3" key="1">
    <citation type="journal article" date="2014" name="Genome Announc.">
        <title>Draft genome sequence of Sclerotinia borealis, a psychrophilic plant pathogenic fungus.</title>
        <authorList>
            <person name="Mardanov A.V."/>
            <person name="Beletsky A.V."/>
            <person name="Kadnikov V.V."/>
            <person name="Ignatov A.N."/>
            <person name="Ravin N.V."/>
        </authorList>
    </citation>
    <scope>NUCLEOTIDE SEQUENCE [LARGE SCALE GENOMIC DNA]</scope>
    <source>
        <strain evidence="3">F-4157</strain>
    </source>
</reference>
<feature type="region of interest" description="Disordered" evidence="1">
    <location>
        <begin position="530"/>
        <end position="552"/>
    </location>
</feature>
<accession>W9CNX7</accession>
<dbReference type="AlphaFoldDB" id="W9CNX7"/>
<dbReference type="Proteomes" id="UP000019487">
    <property type="component" value="Unassembled WGS sequence"/>
</dbReference>
<keyword evidence="3" id="KW-1185">Reference proteome</keyword>
<evidence type="ECO:0000313" key="2">
    <source>
        <dbReference type="EMBL" id="ESZ98517.1"/>
    </source>
</evidence>
<dbReference type="HOGENOM" id="CLU_454911_0_0_1"/>
<dbReference type="EMBL" id="AYSA01000041">
    <property type="protein sequence ID" value="ESZ98517.1"/>
    <property type="molecule type" value="Genomic_DNA"/>
</dbReference>
<dbReference type="STRING" id="1432307.W9CNX7"/>
<name>W9CNX7_SCLBF</name>
<gene>
    <name evidence="2" type="ORF">SBOR_1179</name>
</gene>
<protein>
    <submittedName>
        <fullName evidence="2">Uncharacterized protein</fullName>
    </submittedName>
</protein>
<sequence length="585" mass="65279">MFELSYGSPRLFRTSSKTGMGLNLANYRKVHSRLKVATYLPWNIVLTYHELSDRTVYQPISVAGQGFSNIWKSSSSTLPATVSPSSTLQGHFDLHGIAEADSTYIKELPGFRDGRIDFGMSLDTETPGLIPSTGRRSSHHFDLDTSMELRSVGTTTDRKNPSEPVYLLPVSSRPSFSRPLKIRGSMCPIIQTDVHQRQEKLILDTLQCSSPDTATTNTSGETFSTYSGYDSAAPDCYQSAGTSPGSFYARGKQSIFNAPIWDFTECLEQDIHPQSIRMSNFIEEKLLEPSAAQGEFDFPLVAQDMQTSCFAEPQEKSFHFIDAGAGYSLFDARTAQIITDMGNGSPCDNMNTGKQSQSFGSTFQPNGNRCLDVNIPRADQGAKHGAVAFSQFQNTEVQSSLDTFPYWKTDDASTSPWSAENIRGFDRNFDFSTLPANQLLVGEIATTSTHENSSPNSEYESIKCTHPDCLYESGGEYQWKRGNLRRYIKEKHELNIEDRLLCDIGYCKATFTRIGNLHAHKENKQNITIPRQKRKRRNTMDGNTKRPRAGSRIMKATKRFTGSLVNFPNHSQPQLGFGSLNINES</sequence>
<dbReference type="OrthoDB" id="5366163at2759"/>
<organism evidence="2 3">
    <name type="scientific">Sclerotinia borealis (strain F-4128)</name>
    <dbReference type="NCBI Taxonomy" id="1432307"/>
    <lineage>
        <taxon>Eukaryota</taxon>
        <taxon>Fungi</taxon>
        <taxon>Dikarya</taxon>
        <taxon>Ascomycota</taxon>
        <taxon>Pezizomycotina</taxon>
        <taxon>Leotiomycetes</taxon>
        <taxon>Helotiales</taxon>
        <taxon>Sclerotiniaceae</taxon>
        <taxon>Sclerotinia</taxon>
    </lineage>
</organism>